<dbReference type="PANTHER" id="PTHR43806:SF11">
    <property type="entry name" value="CEREVISIN-RELATED"/>
    <property type="match status" value="1"/>
</dbReference>
<keyword evidence="9" id="KW-1185">Reference proteome</keyword>
<dbReference type="InterPro" id="IPR034061">
    <property type="entry name" value="Peptidases_S8_Autotransporter"/>
</dbReference>
<dbReference type="Pfam" id="PF00082">
    <property type="entry name" value="Peptidase_S8"/>
    <property type="match status" value="1"/>
</dbReference>
<accession>A0ABT3IXL0</accession>
<feature type="active site" description="Charge relay system" evidence="6">
    <location>
        <position position="134"/>
    </location>
</feature>
<evidence type="ECO:0000256" key="2">
    <source>
        <dbReference type="ARBA" id="ARBA00022670"/>
    </source>
</evidence>
<feature type="domain" description="Peptidase S8/S53" evidence="7">
    <location>
        <begin position="125"/>
        <end position="377"/>
    </location>
</feature>
<keyword evidence="2 6" id="KW-0645">Protease</keyword>
<sequence length="727" mass="73727">MAERLHCCIRASLAKRLRPGRKEPPCRPVLFLGIGAVLVLTACKGGESAATLPIPVPGGAGTLGSYFVQSFEPYEAAAAALRDTTARYLFQKNEWRFSAVPGPTFSSYPLASARTEYAHAVGLTGAGQTISIVDEGFRQTHDTIAGRTVATSGALPVADHGTAVASVAAGSSSRMIGVAPGANLALGSSGSASSVTAATRTALQRGAVAQNNSWGFPVPATSASFDTVFGTSDGAAYLAALDAYAARGVVVFALSNDKAATTSELMEGLPALRPSLETGWLAVGNATPAFDAASVQSAQMQSASCLNAARWCLVADGSWNAATAASNSSYGFTVGSSFAAPQVAGALAILAEAFPNLTPHQLRLRLLASADNGFFAPDGSVELVPGFVHGYSDVYGHGFLDVRAALLPIGTTSMSLPGGVEVKTTGPVIVAGAAIGDAVERSLGVIEVEVTDSLAGGFRMPAGALTASSVPRPMAEGLLARATSDDLSARRAAAAQALTEPFRAFNGRTLDFTSPDGSLSGALLIPASGDADAGYGISAKHALIDGPVGLDIGVKIAHDRGALGLGAADDGLPASDLVALQLGLTGESASGGFISLSGETGIADLGAPAYLSGVSAARFSSLDLDLGQREVFASGDRLSLRASLPMAVTSGRAEMVLPVVRSAGRSAFEPVALDLAPSERQVDLAISYQRPLAPGLEFLAELAYAENYGNRAGVSDTAGVLAITFSF</sequence>
<evidence type="ECO:0000256" key="1">
    <source>
        <dbReference type="ARBA" id="ARBA00011073"/>
    </source>
</evidence>
<evidence type="ECO:0000313" key="8">
    <source>
        <dbReference type="EMBL" id="MCW3780180.1"/>
    </source>
</evidence>
<evidence type="ECO:0000256" key="6">
    <source>
        <dbReference type="PROSITE-ProRule" id="PRU01240"/>
    </source>
</evidence>
<dbReference type="InterPro" id="IPR050131">
    <property type="entry name" value="Peptidase_S8_subtilisin-like"/>
</dbReference>
<dbReference type="PROSITE" id="PS00137">
    <property type="entry name" value="SUBTILASE_HIS"/>
    <property type="match status" value="1"/>
</dbReference>
<comment type="caution">
    <text evidence="8">The sequence shown here is derived from an EMBL/GenBank/DDBJ whole genome shotgun (WGS) entry which is preliminary data.</text>
</comment>
<dbReference type="Proteomes" id="UP001207582">
    <property type="component" value="Unassembled WGS sequence"/>
</dbReference>
<evidence type="ECO:0000256" key="3">
    <source>
        <dbReference type="ARBA" id="ARBA00022729"/>
    </source>
</evidence>
<dbReference type="Gene3D" id="3.40.50.200">
    <property type="entry name" value="Peptidase S8/S53 domain"/>
    <property type="match status" value="1"/>
</dbReference>
<feature type="active site" description="Charge relay system" evidence="6">
    <location>
        <position position="160"/>
    </location>
</feature>
<dbReference type="PROSITE" id="PS51892">
    <property type="entry name" value="SUBTILASE"/>
    <property type="match status" value="1"/>
</dbReference>
<dbReference type="EMBL" id="JAPDOG010000001">
    <property type="protein sequence ID" value="MCW3780180.1"/>
    <property type="molecule type" value="Genomic_DNA"/>
</dbReference>
<keyword evidence="5 6" id="KW-0720">Serine protease</keyword>
<dbReference type="SUPFAM" id="SSF52743">
    <property type="entry name" value="Subtilisin-like"/>
    <property type="match status" value="1"/>
</dbReference>
<dbReference type="PRINTS" id="PR00723">
    <property type="entry name" value="SUBTILISIN"/>
</dbReference>
<evidence type="ECO:0000256" key="4">
    <source>
        <dbReference type="ARBA" id="ARBA00022801"/>
    </source>
</evidence>
<evidence type="ECO:0000313" key="9">
    <source>
        <dbReference type="Proteomes" id="UP001207582"/>
    </source>
</evidence>
<dbReference type="InterPro" id="IPR000209">
    <property type="entry name" value="Peptidase_S8/S53_dom"/>
</dbReference>
<protein>
    <submittedName>
        <fullName evidence="8">S8 family serine peptidase</fullName>
    </submittedName>
</protein>
<dbReference type="InterPro" id="IPR015500">
    <property type="entry name" value="Peptidase_S8_subtilisin-rel"/>
</dbReference>
<reference evidence="8 9" key="1">
    <citation type="submission" date="2022-10" db="EMBL/GenBank/DDBJ databases">
        <title>Defluviimonas sp. CAU 1641 isolated from mud.</title>
        <authorList>
            <person name="Kim W."/>
        </authorList>
    </citation>
    <scope>NUCLEOTIDE SEQUENCE [LARGE SCALE GENOMIC DNA]</scope>
    <source>
        <strain evidence="8 9">CAU 1641</strain>
    </source>
</reference>
<dbReference type="InterPro" id="IPR022398">
    <property type="entry name" value="Peptidase_S8_His-AS"/>
</dbReference>
<organism evidence="8 9">
    <name type="scientific">Defluviimonas salinarum</name>
    <dbReference type="NCBI Taxonomy" id="2992147"/>
    <lineage>
        <taxon>Bacteria</taxon>
        <taxon>Pseudomonadati</taxon>
        <taxon>Pseudomonadota</taxon>
        <taxon>Alphaproteobacteria</taxon>
        <taxon>Rhodobacterales</taxon>
        <taxon>Paracoccaceae</taxon>
        <taxon>Albidovulum</taxon>
    </lineage>
</organism>
<dbReference type="InterPro" id="IPR036852">
    <property type="entry name" value="Peptidase_S8/S53_dom_sf"/>
</dbReference>
<dbReference type="RefSeq" id="WP_264770782.1">
    <property type="nucleotide sequence ID" value="NZ_JAPDOG010000001.1"/>
</dbReference>
<evidence type="ECO:0000259" key="7">
    <source>
        <dbReference type="Pfam" id="PF00082"/>
    </source>
</evidence>
<evidence type="ECO:0000256" key="5">
    <source>
        <dbReference type="ARBA" id="ARBA00022825"/>
    </source>
</evidence>
<proteinExistence type="inferred from homology"/>
<gene>
    <name evidence="8" type="ORF">OM960_01080</name>
</gene>
<dbReference type="CDD" id="cd04848">
    <property type="entry name" value="Peptidases_S8_Autotransporter_serine_protease_like"/>
    <property type="match status" value="1"/>
</dbReference>
<keyword evidence="3" id="KW-0732">Signal</keyword>
<keyword evidence="4 6" id="KW-0378">Hydrolase</keyword>
<dbReference type="PANTHER" id="PTHR43806">
    <property type="entry name" value="PEPTIDASE S8"/>
    <property type="match status" value="1"/>
</dbReference>
<comment type="similarity">
    <text evidence="1 6">Belongs to the peptidase S8 family.</text>
</comment>
<name>A0ABT3IXL0_9RHOB</name>
<feature type="active site" description="Charge relay system" evidence="6">
    <location>
        <position position="337"/>
    </location>
</feature>